<evidence type="ECO:0000259" key="3">
    <source>
        <dbReference type="SMART" id="SM00287"/>
    </source>
</evidence>
<reference evidence="4 5" key="1">
    <citation type="submission" date="2017-06" db="EMBL/GenBank/DDBJ databases">
        <authorList>
            <person name="Kim H.J."/>
            <person name="Triplett B.A."/>
        </authorList>
    </citation>
    <scope>NUCLEOTIDE SEQUENCE [LARGE SCALE GENOMIC DNA]</scope>
    <source>
        <strain evidence="4 5">DSM 22179</strain>
    </source>
</reference>
<dbReference type="CDD" id="cd14814">
    <property type="entry name" value="Peptidase_M15"/>
    <property type="match status" value="1"/>
</dbReference>
<dbReference type="InterPro" id="IPR003709">
    <property type="entry name" value="VanY-like_core_dom"/>
</dbReference>
<keyword evidence="4" id="KW-0378">Hydrolase</keyword>
<dbReference type="SUPFAM" id="SSF55166">
    <property type="entry name" value="Hedgehog/DD-peptidase"/>
    <property type="match status" value="1"/>
</dbReference>
<gene>
    <name evidence="4" type="ORF">SAMN05445756_0838</name>
</gene>
<dbReference type="PANTHER" id="PTHR34408:SF1">
    <property type="entry name" value="GLYCOSYL HYDROLASE FAMILY 19 DOMAIN-CONTAINING PROTEIN HI_1415"/>
    <property type="match status" value="1"/>
</dbReference>
<organism evidence="4 5">
    <name type="scientific">Kytococcus aerolatus</name>
    <dbReference type="NCBI Taxonomy" id="592308"/>
    <lineage>
        <taxon>Bacteria</taxon>
        <taxon>Bacillati</taxon>
        <taxon>Actinomycetota</taxon>
        <taxon>Actinomycetes</taxon>
        <taxon>Micrococcales</taxon>
        <taxon>Kytococcaceae</taxon>
        <taxon>Kytococcus</taxon>
    </lineage>
</organism>
<dbReference type="GO" id="GO:0004180">
    <property type="term" value="F:carboxypeptidase activity"/>
    <property type="evidence" value="ECO:0007669"/>
    <property type="project" value="UniProtKB-KW"/>
</dbReference>
<evidence type="ECO:0000313" key="4">
    <source>
        <dbReference type="EMBL" id="SNC63116.1"/>
    </source>
</evidence>
<keyword evidence="4" id="KW-0645">Protease</keyword>
<feature type="chain" id="PRO_5012329604" evidence="2">
    <location>
        <begin position="34"/>
        <end position="501"/>
    </location>
</feature>
<dbReference type="RefSeq" id="WP_088817770.1">
    <property type="nucleotide sequence ID" value="NZ_FYEZ01000001.1"/>
</dbReference>
<dbReference type="InterPro" id="IPR009045">
    <property type="entry name" value="Zn_M74/Hedgehog-like"/>
</dbReference>
<evidence type="ECO:0000256" key="2">
    <source>
        <dbReference type="SAM" id="SignalP"/>
    </source>
</evidence>
<feature type="domain" description="SH3b" evidence="3">
    <location>
        <begin position="40"/>
        <end position="99"/>
    </location>
</feature>
<keyword evidence="5" id="KW-1185">Reference proteome</keyword>
<sequence length="501" mass="53316">MPSTPSVPRLPVVLGGAALGLGAAALTSTSAHATGASSATEQFSVTAWYLNVRAEPTTASSTIGSLERGDVVSGTPLGNGWVSLASGGYVHGSWLKSAPPAAAETTYRVNTYLNVRQAPTAASDVVGLYVPGQSVTGTPVGNGWVKTPQGYAHGAYMTAVDKTAPEPDPTPAPAPSPDTKTYHVDRSVNVRAGAGMRHEITGMLQAGTLVEGTPEGGWVKTEKGWFWHSFATEVQPGDERVTPEPELLPPPAPAPTPEPAPTPTPEPEPEPVEPPTPGAELVKYVELPGNDQFGDVYAGPSYSSGRTGYVAEGGVVRGRYTADGLWFQAGPRSFIPASQLGDDHQVWTGGNGRLDPNTLCDNPIPGQEHQLLQCAAADGLSRLNAAYKNRFGHDMGLGECYRTYETQVLYKQRRGFRAAVPGTSQHGWAAACDLNEGEAQVGFRSAKYSWLRLNAPKYGWDNPTWAREGAYKPEYWHWEYSALTKYNALAAQRANGATVMR</sequence>
<evidence type="ECO:0000256" key="1">
    <source>
        <dbReference type="SAM" id="MobiDB-lite"/>
    </source>
</evidence>
<dbReference type="GO" id="GO:0006508">
    <property type="term" value="P:proteolysis"/>
    <property type="evidence" value="ECO:0007669"/>
    <property type="project" value="InterPro"/>
</dbReference>
<dbReference type="InterPro" id="IPR052354">
    <property type="entry name" value="Cell_Wall_Dynamics_Protein"/>
</dbReference>
<dbReference type="Gene3D" id="2.30.30.40">
    <property type="entry name" value="SH3 Domains"/>
    <property type="match status" value="2"/>
</dbReference>
<protein>
    <submittedName>
        <fullName evidence="4">D-alanyl-D-alanine carboxypeptidase</fullName>
    </submittedName>
</protein>
<feature type="compositionally biased region" description="Pro residues" evidence="1">
    <location>
        <begin position="166"/>
        <end position="176"/>
    </location>
</feature>
<proteinExistence type="predicted"/>
<name>A0A212TBA9_9MICO</name>
<dbReference type="Gene3D" id="3.30.1380.10">
    <property type="match status" value="1"/>
</dbReference>
<feature type="compositionally biased region" description="Pro residues" evidence="1">
    <location>
        <begin position="246"/>
        <end position="277"/>
    </location>
</feature>
<feature type="domain" description="SH3b" evidence="3">
    <location>
        <begin position="104"/>
        <end position="165"/>
    </location>
</feature>
<dbReference type="AlphaFoldDB" id="A0A212TBA9"/>
<dbReference type="Proteomes" id="UP000198122">
    <property type="component" value="Unassembled WGS sequence"/>
</dbReference>
<dbReference type="SMART" id="SM00287">
    <property type="entry name" value="SH3b"/>
    <property type="match status" value="3"/>
</dbReference>
<dbReference type="Pfam" id="PF02557">
    <property type="entry name" value="VanY"/>
    <property type="match status" value="1"/>
</dbReference>
<dbReference type="OrthoDB" id="177147at2"/>
<feature type="region of interest" description="Disordered" evidence="1">
    <location>
        <begin position="161"/>
        <end position="182"/>
    </location>
</feature>
<dbReference type="EMBL" id="FYEZ01000001">
    <property type="protein sequence ID" value="SNC63116.1"/>
    <property type="molecule type" value="Genomic_DNA"/>
</dbReference>
<dbReference type="InterPro" id="IPR003646">
    <property type="entry name" value="SH3-like_bac-type"/>
</dbReference>
<keyword evidence="4" id="KW-0121">Carboxypeptidase</keyword>
<evidence type="ECO:0000313" key="5">
    <source>
        <dbReference type="Proteomes" id="UP000198122"/>
    </source>
</evidence>
<keyword evidence="2" id="KW-0732">Signal</keyword>
<feature type="domain" description="SH3b" evidence="3">
    <location>
        <begin position="177"/>
        <end position="319"/>
    </location>
</feature>
<dbReference type="PANTHER" id="PTHR34408">
    <property type="entry name" value="FAMILY PROTEIN, PUTATIVE-RELATED"/>
    <property type="match status" value="1"/>
</dbReference>
<feature type="signal peptide" evidence="2">
    <location>
        <begin position="1"/>
        <end position="33"/>
    </location>
</feature>
<accession>A0A212TBA9</accession>
<feature type="region of interest" description="Disordered" evidence="1">
    <location>
        <begin position="236"/>
        <end position="278"/>
    </location>
</feature>